<comment type="caution">
    <text evidence="1">The sequence shown here is derived from an EMBL/GenBank/DDBJ whole genome shotgun (WGS) entry which is preliminary data.</text>
</comment>
<evidence type="ECO:0000313" key="2">
    <source>
        <dbReference type="Proteomes" id="UP000724874"/>
    </source>
</evidence>
<dbReference type="EMBL" id="JADNYJ010000250">
    <property type="protein sequence ID" value="KAF8872974.1"/>
    <property type="molecule type" value="Genomic_DNA"/>
</dbReference>
<dbReference type="Proteomes" id="UP000724874">
    <property type="component" value="Unassembled WGS sequence"/>
</dbReference>
<sequence>MAPSFATSSCGHPQFAASIATSSCGHPQFAASISYLELMTRRCPVPHQLPPWQGGYYAPPMPPYAAAYHGPNAPVDHRAPSNWQSTALGHLGMDHQATAFGLGLRTIRSIWISSSKWSASTWWPTAAGRGIRPASR</sequence>
<protein>
    <submittedName>
        <fullName evidence="1">Uncharacterized protein</fullName>
    </submittedName>
</protein>
<accession>A0A9P5TGD3</accession>
<evidence type="ECO:0000313" key="1">
    <source>
        <dbReference type="EMBL" id="KAF8872974.1"/>
    </source>
</evidence>
<proteinExistence type="predicted"/>
<organism evidence="1 2">
    <name type="scientific">Gymnopilus junonius</name>
    <name type="common">Spectacular rustgill mushroom</name>
    <name type="synonym">Gymnopilus spectabilis subsp. junonius</name>
    <dbReference type="NCBI Taxonomy" id="109634"/>
    <lineage>
        <taxon>Eukaryota</taxon>
        <taxon>Fungi</taxon>
        <taxon>Dikarya</taxon>
        <taxon>Basidiomycota</taxon>
        <taxon>Agaricomycotina</taxon>
        <taxon>Agaricomycetes</taxon>
        <taxon>Agaricomycetidae</taxon>
        <taxon>Agaricales</taxon>
        <taxon>Agaricineae</taxon>
        <taxon>Hymenogastraceae</taxon>
        <taxon>Gymnopilus</taxon>
    </lineage>
</organism>
<dbReference type="AlphaFoldDB" id="A0A9P5TGD3"/>
<gene>
    <name evidence="1" type="ORF">CPB84DRAFT_1854222</name>
</gene>
<keyword evidence="2" id="KW-1185">Reference proteome</keyword>
<reference evidence="1" key="1">
    <citation type="submission" date="2020-11" db="EMBL/GenBank/DDBJ databases">
        <authorList>
            <consortium name="DOE Joint Genome Institute"/>
            <person name="Ahrendt S."/>
            <person name="Riley R."/>
            <person name="Andreopoulos W."/>
            <person name="LaButti K."/>
            <person name="Pangilinan J."/>
            <person name="Ruiz-duenas F.J."/>
            <person name="Barrasa J.M."/>
            <person name="Sanchez-Garcia M."/>
            <person name="Camarero S."/>
            <person name="Miyauchi S."/>
            <person name="Serrano A."/>
            <person name="Linde D."/>
            <person name="Babiker R."/>
            <person name="Drula E."/>
            <person name="Ayuso-Fernandez I."/>
            <person name="Pacheco R."/>
            <person name="Padilla G."/>
            <person name="Ferreira P."/>
            <person name="Barriuso J."/>
            <person name="Kellner H."/>
            <person name="Castanera R."/>
            <person name="Alfaro M."/>
            <person name="Ramirez L."/>
            <person name="Pisabarro A.G."/>
            <person name="Kuo A."/>
            <person name="Tritt A."/>
            <person name="Lipzen A."/>
            <person name="He G."/>
            <person name="Yan M."/>
            <person name="Ng V."/>
            <person name="Cullen D."/>
            <person name="Martin F."/>
            <person name="Rosso M.-N."/>
            <person name="Henrissat B."/>
            <person name="Hibbett D."/>
            <person name="Martinez A.T."/>
            <person name="Grigoriev I.V."/>
        </authorList>
    </citation>
    <scope>NUCLEOTIDE SEQUENCE</scope>
    <source>
        <strain evidence="1">AH 44721</strain>
    </source>
</reference>
<name>A0A9P5TGD3_GYMJU</name>